<accession>A0A1I0R7Q0</accession>
<gene>
    <name evidence="3" type="ORF">SAMN04488122_2427</name>
</gene>
<keyword evidence="4" id="KW-1185">Reference proteome</keyword>
<name>A0A1I0R7Q0_9BACT</name>
<evidence type="ECO:0000259" key="2">
    <source>
        <dbReference type="Pfam" id="PF00857"/>
    </source>
</evidence>
<dbReference type="SUPFAM" id="SSF52499">
    <property type="entry name" value="Isochorismatase-like hydrolases"/>
    <property type="match status" value="1"/>
</dbReference>
<dbReference type="GO" id="GO:0016787">
    <property type="term" value="F:hydrolase activity"/>
    <property type="evidence" value="ECO:0007669"/>
    <property type="project" value="UniProtKB-KW"/>
</dbReference>
<dbReference type="Pfam" id="PF00857">
    <property type="entry name" value="Isochorismatase"/>
    <property type="match status" value="1"/>
</dbReference>
<dbReference type="CDD" id="cd00431">
    <property type="entry name" value="cysteine_hydrolases"/>
    <property type="match status" value="1"/>
</dbReference>
<feature type="domain" description="Isochorismatase-like" evidence="2">
    <location>
        <begin position="9"/>
        <end position="175"/>
    </location>
</feature>
<protein>
    <submittedName>
        <fullName evidence="3">Nicotinamidase-related amidase</fullName>
    </submittedName>
</protein>
<dbReference type="Gene3D" id="3.40.50.850">
    <property type="entry name" value="Isochorismatase-like"/>
    <property type="match status" value="1"/>
</dbReference>
<keyword evidence="1" id="KW-0378">Hydrolase</keyword>
<dbReference type="InterPro" id="IPR000868">
    <property type="entry name" value="Isochorismatase-like_dom"/>
</dbReference>
<dbReference type="Proteomes" id="UP000199310">
    <property type="component" value="Unassembled WGS sequence"/>
</dbReference>
<dbReference type="RefSeq" id="WP_089894982.1">
    <property type="nucleotide sequence ID" value="NZ_FOJG01000001.1"/>
</dbReference>
<organism evidence="3 4">
    <name type="scientific">Chitinophaga arvensicola</name>
    <dbReference type="NCBI Taxonomy" id="29529"/>
    <lineage>
        <taxon>Bacteria</taxon>
        <taxon>Pseudomonadati</taxon>
        <taxon>Bacteroidota</taxon>
        <taxon>Chitinophagia</taxon>
        <taxon>Chitinophagales</taxon>
        <taxon>Chitinophagaceae</taxon>
        <taxon>Chitinophaga</taxon>
    </lineage>
</organism>
<evidence type="ECO:0000256" key="1">
    <source>
        <dbReference type="ARBA" id="ARBA00022801"/>
    </source>
</evidence>
<dbReference type="InterPro" id="IPR036380">
    <property type="entry name" value="Isochorismatase-like_sf"/>
</dbReference>
<evidence type="ECO:0000313" key="4">
    <source>
        <dbReference type="Proteomes" id="UP000199310"/>
    </source>
</evidence>
<reference evidence="4" key="1">
    <citation type="submission" date="2016-10" db="EMBL/GenBank/DDBJ databases">
        <authorList>
            <person name="Varghese N."/>
            <person name="Submissions S."/>
        </authorList>
    </citation>
    <scope>NUCLEOTIDE SEQUENCE [LARGE SCALE GENOMIC DNA]</scope>
    <source>
        <strain evidence="4">DSM 3695</strain>
    </source>
</reference>
<sequence length="181" mass="19942">MEITKNAKIIIIDAQKDFTHPAGLYASKHPGITQILAAKNQVNHLLASLDKEKFVIIRSDYQPGQFEQGVSMCIAGTTGNQLDINVDNHFNIFTKTAHSSFSSPDFKAYAKASGINTLILSGFLAEYCVKQTALDALQEDYQVYLLTDCIGTGDDVQSRMDSMLLELTQKGAKLLHSKELL</sequence>
<evidence type="ECO:0000313" key="3">
    <source>
        <dbReference type="EMBL" id="SEW36781.1"/>
    </source>
</evidence>
<dbReference type="STRING" id="29529.SAMN04488122_2427"/>
<dbReference type="PANTHER" id="PTHR43540">
    <property type="entry name" value="PEROXYUREIDOACRYLATE/UREIDOACRYLATE AMIDOHYDROLASE-RELATED"/>
    <property type="match status" value="1"/>
</dbReference>
<dbReference type="InterPro" id="IPR050272">
    <property type="entry name" value="Isochorismatase-like_hydrls"/>
</dbReference>
<proteinExistence type="predicted"/>
<dbReference type="EMBL" id="FOJG01000001">
    <property type="protein sequence ID" value="SEW36781.1"/>
    <property type="molecule type" value="Genomic_DNA"/>
</dbReference>
<dbReference type="AlphaFoldDB" id="A0A1I0R7Q0"/>
<dbReference type="OrthoDB" id="9791276at2"/>